<dbReference type="SUPFAM" id="SSF52540">
    <property type="entry name" value="P-loop containing nucleoside triphosphate hydrolases"/>
    <property type="match status" value="1"/>
</dbReference>
<keyword evidence="5" id="KW-1185">Reference proteome</keyword>
<dbReference type="CDD" id="cd03230">
    <property type="entry name" value="ABC_DR_subfamily_A"/>
    <property type="match status" value="1"/>
</dbReference>
<dbReference type="Pfam" id="PF00005">
    <property type="entry name" value="ABC_tran"/>
    <property type="match status" value="1"/>
</dbReference>
<feature type="domain" description="ABC transporter" evidence="3">
    <location>
        <begin position="3"/>
        <end position="230"/>
    </location>
</feature>
<keyword evidence="1" id="KW-0547">Nucleotide-binding</keyword>
<dbReference type="Gene3D" id="3.40.50.300">
    <property type="entry name" value="P-loop containing nucleotide triphosphate hydrolases"/>
    <property type="match status" value="1"/>
</dbReference>
<dbReference type="InterPro" id="IPR003439">
    <property type="entry name" value="ABC_transporter-like_ATP-bd"/>
</dbReference>
<dbReference type="InterPro" id="IPR027417">
    <property type="entry name" value="P-loop_NTPase"/>
</dbReference>
<dbReference type="GO" id="GO:0016887">
    <property type="term" value="F:ATP hydrolysis activity"/>
    <property type="evidence" value="ECO:0007669"/>
    <property type="project" value="InterPro"/>
</dbReference>
<dbReference type="PROSITE" id="PS50893">
    <property type="entry name" value="ABC_TRANSPORTER_2"/>
    <property type="match status" value="1"/>
</dbReference>
<proteinExistence type="predicted"/>
<dbReference type="InterPro" id="IPR003593">
    <property type="entry name" value="AAA+_ATPase"/>
</dbReference>
<dbReference type="PANTHER" id="PTHR43038:SF3">
    <property type="entry name" value="ABC TRANSPORTER G FAMILY MEMBER 20 ISOFORM X1"/>
    <property type="match status" value="1"/>
</dbReference>
<evidence type="ECO:0000313" key="4">
    <source>
        <dbReference type="EMBL" id="OXA44728.1"/>
    </source>
</evidence>
<dbReference type="InterPro" id="IPR017871">
    <property type="entry name" value="ABC_transporter-like_CS"/>
</dbReference>
<dbReference type="SMART" id="SM00382">
    <property type="entry name" value="AAA"/>
    <property type="match status" value="1"/>
</dbReference>
<dbReference type="PROSITE" id="PS00211">
    <property type="entry name" value="ABC_TRANSPORTER_1"/>
    <property type="match status" value="1"/>
</dbReference>
<organism evidence="4 5">
    <name type="scientific">Folsomia candida</name>
    <name type="common">Springtail</name>
    <dbReference type="NCBI Taxonomy" id="158441"/>
    <lineage>
        <taxon>Eukaryota</taxon>
        <taxon>Metazoa</taxon>
        <taxon>Ecdysozoa</taxon>
        <taxon>Arthropoda</taxon>
        <taxon>Hexapoda</taxon>
        <taxon>Collembola</taxon>
        <taxon>Entomobryomorpha</taxon>
        <taxon>Isotomoidea</taxon>
        <taxon>Isotomidae</taxon>
        <taxon>Proisotominae</taxon>
        <taxon>Folsomia</taxon>
    </lineage>
</organism>
<accession>A0A226DIC4</accession>
<evidence type="ECO:0000256" key="2">
    <source>
        <dbReference type="ARBA" id="ARBA00022840"/>
    </source>
</evidence>
<dbReference type="PANTHER" id="PTHR43038">
    <property type="entry name" value="ATP-BINDING CASSETTE, SUB-FAMILY H, MEMBER 1"/>
    <property type="match status" value="1"/>
</dbReference>
<dbReference type="GO" id="GO:0005524">
    <property type="term" value="F:ATP binding"/>
    <property type="evidence" value="ECO:0007669"/>
    <property type="project" value="UniProtKB-KW"/>
</dbReference>
<dbReference type="AlphaFoldDB" id="A0A226DIC4"/>
<reference evidence="4 5" key="1">
    <citation type="submission" date="2015-12" db="EMBL/GenBank/DDBJ databases">
        <title>The genome of Folsomia candida.</title>
        <authorList>
            <person name="Faddeeva A."/>
            <person name="Derks M.F."/>
            <person name="Anvar Y."/>
            <person name="Smit S."/>
            <person name="Van Straalen N."/>
            <person name="Roelofs D."/>
        </authorList>
    </citation>
    <scope>NUCLEOTIDE SEQUENCE [LARGE SCALE GENOMIC DNA]</scope>
    <source>
        <strain evidence="4 5">VU population</strain>
        <tissue evidence="4">Whole body</tissue>
    </source>
</reference>
<sequence>MAVSIKNGFKRFGKGNLVLENINFNVCNGEIYGLLGATGCGKTTLLSCIVGLRQLDAGQVTVYNEPRPENLGHICGYMPQETALLGVLTIREALKYFGLLYGMKAQDIESRTNFVSEVLDLYHLDAVIHNLSGGQKRRVSLAAALIHNPSLLVLDEPCVGLDPLLRQRIWEYLTEISTKQGKTVIISTHYIEETKFCDKIGFLRGGHLLVEDSPTSLLSLYQSTKLADVFTQLCRIDENTSNRNNVRNLESVNNQRFSEHLAAVHLPGKSGAIGYSFKIRRNHASIFHALISKWWHRHRRDWRLYLGQLGIPIMCVFFIQNIIGREPSGVKVSLVHNTDNFTLCKDNNHLSSSNECFSNIGICNFLDKFDDKFVWSISCVRRVGTKIITKYRKKLTTQESHKKGP</sequence>
<dbReference type="EMBL" id="LNIX01000019">
    <property type="protein sequence ID" value="OXA44728.1"/>
    <property type="molecule type" value="Genomic_DNA"/>
</dbReference>
<evidence type="ECO:0000313" key="5">
    <source>
        <dbReference type="Proteomes" id="UP000198287"/>
    </source>
</evidence>
<dbReference type="Proteomes" id="UP000198287">
    <property type="component" value="Unassembled WGS sequence"/>
</dbReference>
<dbReference type="OrthoDB" id="10255969at2759"/>
<gene>
    <name evidence="4" type="ORF">Fcan01_20810</name>
</gene>
<evidence type="ECO:0000259" key="3">
    <source>
        <dbReference type="PROSITE" id="PS50893"/>
    </source>
</evidence>
<name>A0A226DIC4_FOLCA</name>
<evidence type="ECO:0000256" key="1">
    <source>
        <dbReference type="ARBA" id="ARBA00022741"/>
    </source>
</evidence>
<comment type="caution">
    <text evidence="4">The sequence shown here is derived from an EMBL/GenBank/DDBJ whole genome shotgun (WGS) entry which is preliminary data.</text>
</comment>
<protein>
    <submittedName>
        <fullName evidence="4">ABC transporter G family member 23</fullName>
    </submittedName>
</protein>
<keyword evidence="2" id="KW-0067">ATP-binding</keyword>